<feature type="domain" description="AAA+ ATPase" evidence="4">
    <location>
        <begin position="411"/>
        <end position="543"/>
    </location>
</feature>
<dbReference type="AlphaFoldDB" id="A0A2H5EY28"/>
<comment type="similarity">
    <text evidence="1">Belongs to the AAA ATPase family.</text>
</comment>
<dbReference type="SMART" id="SM00382">
    <property type="entry name" value="AAA"/>
    <property type="match status" value="1"/>
</dbReference>
<dbReference type="SUPFAM" id="SSF52540">
    <property type="entry name" value="P-loop containing nucleoside triphosphate hydrolases"/>
    <property type="match status" value="1"/>
</dbReference>
<dbReference type="InterPro" id="IPR003959">
    <property type="entry name" value="ATPase_AAA_core"/>
</dbReference>
<dbReference type="OrthoDB" id="7438987at2"/>
<reference evidence="5 6" key="1">
    <citation type="journal article" date="2013" name="Antonie Van Leeuwenhoek">
        <title>Paracoccus zhejiangensis sp. nov., isolated from activated sludge in wastewater-treatment system.</title>
        <authorList>
            <person name="Wu Z.G."/>
            <person name="Zhang D.F."/>
            <person name="Liu Y.L."/>
            <person name="Wang F."/>
            <person name="Jiang X."/>
            <person name="Li C."/>
            <person name="Li S.P."/>
            <person name="Hong Q."/>
            <person name="Li W.J."/>
        </authorList>
    </citation>
    <scope>NUCLEOTIDE SEQUENCE [LARGE SCALE GENOMIC DNA]</scope>
    <source>
        <strain evidence="5 6">J6</strain>
    </source>
</reference>
<dbReference type="CDD" id="cd19481">
    <property type="entry name" value="RecA-like_protease"/>
    <property type="match status" value="1"/>
</dbReference>
<evidence type="ECO:0000313" key="6">
    <source>
        <dbReference type="Proteomes" id="UP000234530"/>
    </source>
</evidence>
<evidence type="ECO:0000259" key="4">
    <source>
        <dbReference type="SMART" id="SM00382"/>
    </source>
</evidence>
<sequence length="626" mass="66859">MTAGIKQTPEIRLALQRQGLDEVLDQIALHLEAPASDEARGFGPMPEVSALTMLGRIFGLDGSEQSLLAMAAGQDLSPRIGAALVGLTATGVIDTEFCVRIFGAGAWDMLSPGAPLRRWRLIDSFGNGPLRQRPLRIDERILHFLLGSSYLDPRLDGLLRVLPPASLPAEGAVADLAERIVVAWAGETLPPVLLLGGRDRAGKRVALAEAAARLGVLALLVSADDLAGREALATLLDRELALSGAVLLIEAGPDQGRAAARLADQITGPTLISADDPLPPDRDPRLRLDLDPPAVPARAALWRQALGDNAENADLSRLATQFALDAGGIAAAVAEAGADADFGSSLWQSARRQGRRALDGLATRIDSRAVWADLVLPADQIETLKDLARHLGQQWRVNQDWGWAAKGARGLGTAVLFAGPSGTGKTLAAEVLAGELSLDLYRIDLSQVVSKYIGETEKNLARIFDAAEASGAILLFDEADALFGKRSEVKDSHDRYANVEVSYLLQKMEAYRGLAILTTNQKSALDPAFLRRLRHVVSFPFPDVEARAAIWQGVFPPETPTAGLDPAALARLNLSGGSIRSVALNAAYLAAGEDQPVTMRHVQRAARREYAKLEKPFTAAEQGVFR</sequence>
<evidence type="ECO:0000256" key="1">
    <source>
        <dbReference type="ARBA" id="ARBA00006914"/>
    </source>
</evidence>
<dbReference type="InterPro" id="IPR027417">
    <property type="entry name" value="P-loop_NTPase"/>
</dbReference>
<name>A0A2H5EY28_9RHOB</name>
<dbReference type="InterPro" id="IPR003593">
    <property type="entry name" value="AAA+_ATPase"/>
</dbReference>
<dbReference type="GO" id="GO:0016887">
    <property type="term" value="F:ATP hydrolysis activity"/>
    <property type="evidence" value="ECO:0007669"/>
    <property type="project" value="InterPro"/>
</dbReference>
<evidence type="ECO:0000256" key="2">
    <source>
        <dbReference type="ARBA" id="ARBA00022741"/>
    </source>
</evidence>
<dbReference type="EMBL" id="CP025430">
    <property type="protein sequence ID" value="AUH64200.1"/>
    <property type="molecule type" value="Genomic_DNA"/>
</dbReference>
<dbReference type="Proteomes" id="UP000234530">
    <property type="component" value="Chromosome"/>
</dbReference>
<keyword evidence="6" id="KW-1185">Reference proteome</keyword>
<evidence type="ECO:0000313" key="5">
    <source>
        <dbReference type="EMBL" id="AUH64200.1"/>
    </source>
</evidence>
<protein>
    <recommendedName>
        <fullName evidence="4">AAA+ ATPase domain-containing protein</fullName>
    </recommendedName>
</protein>
<gene>
    <name evidence="5" type="ORF">CX676_08565</name>
</gene>
<dbReference type="RefSeq" id="WP_101752238.1">
    <property type="nucleotide sequence ID" value="NZ_CP025430.1"/>
</dbReference>
<dbReference type="KEGG" id="pzh:CX676_08565"/>
<dbReference type="GO" id="GO:0005524">
    <property type="term" value="F:ATP binding"/>
    <property type="evidence" value="ECO:0007669"/>
    <property type="project" value="UniProtKB-KW"/>
</dbReference>
<dbReference type="InterPro" id="IPR050221">
    <property type="entry name" value="26S_Proteasome_ATPase"/>
</dbReference>
<dbReference type="Pfam" id="PF22977">
    <property type="entry name" value="WHD"/>
    <property type="match status" value="1"/>
</dbReference>
<proteinExistence type="inferred from homology"/>
<dbReference type="Gene3D" id="3.40.50.300">
    <property type="entry name" value="P-loop containing nucleotide triphosphate hydrolases"/>
    <property type="match status" value="1"/>
</dbReference>
<dbReference type="Pfam" id="PF00004">
    <property type="entry name" value="AAA"/>
    <property type="match status" value="1"/>
</dbReference>
<dbReference type="InterPro" id="IPR054472">
    <property type="entry name" value="WHD"/>
</dbReference>
<evidence type="ECO:0000256" key="3">
    <source>
        <dbReference type="ARBA" id="ARBA00022840"/>
    </source>
</evidence>
<keyword evidence="3" id="KW-0067">ATP-binding</keyword>
<keyword evidence="2" id="KW-0547">Nucleotide-binding</keyword>
<dbReference type="PANTHER" id="PTHR23073">
    <property type="entry name" value="26S PROTEASOME REGULATORY SUBUNIT"/>
    <property type="match status" value="1"/>
</dbReference>
<organism evidence="5 6">
    <name type="scientific">Paracoccus zhejiangensis</name>
    <dbReference type="NCBI Taxonomy" id="1077935"/>
    <lineage>
        <taxon>Bacteria</taxon>
        <taxon>Pseudomonadati</taxon>
        <taxon>Pseudomonadota</taxon>
        <taxon>Alphaproteobacteria</taxon>
        <taxon>Rhodobacterales</taxon>
        <taxon>Paracoccaceae</taxon>
        <taxon>Paracoccus</taxon>
    </lineage>
</organism>
<accession>A0A2H5EY28</accession>